<gene>
    <name evidence="1" type="ORF">OEZ60_20120</name>
</gene>
<dbReference type="EMBL" id="JAOVQO010000025">
    <property type="protein sequence ID" value="MCU9850297.1"/>
    <property type="molecule type" value="Genomic_DNA"/>
</dbReference>
<name>A0ABT2XB76_9RHOB</name>
<protein>
    <submittedName>
        <fullName evidence="1">Uncharacterized protein</fullName>
    </submittedName>
</protein>
<sequence length="201" mass="21936">MADIVWLSVAPQKSELSARFDMEDRVVPPLERSKNAMFHRGGGHLDPDLLPQRAVEQLPKATRISHLFMVNGFLCMTEKAATVLRQHDLGGGGLYPLELFRHDGVTPVPGPFWALNFGQKKSAVNAAESTGIDGPYPDGKCHPKFWIKDDELAVGAAALEGADIWGDSRSEIGFFVSPKLGAALHKAGLAKVFHLVRCRIV</sequence>
<reference evidence="1 2" key="1">
    <citation type="submission" date="2022-10" db="EMBL/GenBank/DDBJ databases">
        <title>Defluviimonas sp. nov., isolated from ocean surface sediments.</title>
        <authorList>
            <person name="He W."/>
            <person name="Wang L."/>
            <person name="Zhang D.-F."/>
        </authorList>
    </citation>
    <scope>NUCLEOTIDE SEQUENCE [LARGE SCALE GENOMIC DNA]</scope>
    <source>
        <strain evidence="1 2">WL0024</strain>
    </source>
</reference>
<evidence type="ECO:0000313" key="2">
    <source>
        <dbReference type="Proteomes" id="UP001209535"/>
    </source>
</evidence>
<evidence type="ECO:0000313" key="1">
    <source>
        <dbReference type="EMBL" id="MCU9850297.1"/>
    </source>
</evidence>
<dbReference type="RefSeq" id="WP_263340212.1">
    <property type="nucleotide sequence ID" value="NZ_JAOVQO010000025.1"/>
</dbReference>
<keyword evidence="2" id="KW-1185">Reference proteome</keyword>
<proteinExistence type="predicted"/>
<dbReference type="Proteomes" id="UP001209535">
    <property type="component" value="Unassembled WGS sequence"/>
</dbReference>
<comment type="caution">
    <text evidence="1">The sequence shown here is derived from an EMBL/GenBank/DDBJ whole genome shotgun (WGS) entry which is preliminary data.</text>
</comment>
<organism evidence="1 2">
    <name type="scientific">Albidovulum salinarum</name>
    <dbReference type="NCBI Taxonomy" id="2984153"/>
    <lineage>
        <taxon>Bacteria</taxon>
        <taxon>Pseudomonadati</taxon>
        <taxon>Pseudomonadota</taxon>
        <taxon>Alphaproteobacteria</taxon>
        <taxon>Rhodobacterales</taxon>
        <taxon>Paracoccaceae</taxon>
        <taxon>Albidovulum</taxon>
    </lineage>
</organism>
<accession>A0ABT2XB76</accession>